<feature type="repeat" description="WD" evidence="3">
    <location>
        <begin position="632"/>
        <end position="673"/>
    </location>
</feature>
<keyword evidence="1 3" id="KW-0853">WD repeat</keyword>
<reference evidence="5 6" key="1">
    <citation type="journal article" date="2013" name="Curr. Biol.">
        <title>The Genome of the Foraminiferan Reticulomyxa filosa.</title>
        <authorList>
            <person name="Glockner G."/>
            <person name="Hulsmann N."/>
            <person name="Schleicher M."/>
            <person name="Noegel A.A."/>
            <person name="Eichinger L."/>
            <person name="Gallinger C."/>
            <person name="Pawlowski J."/>
            <person name="Sierra R."/>
            <person name="Euteneuer U."/>
            <person name="Pillet L."/>
            <person name="Moustafa A."/>
            <person name="Platzer M."/>
            <person name="Groth M."/>
            <person name="Szafranski K."/>
            <person name="Schliwa M."/>
        </authorList>
    </citation>
    <scope>NUCLEOTIDE SEQUENCE [LARGE SCALE GENOMIC DNA]</scope>
</reference>
<accession>X6LUG0</accession>
<feature type="coiled-coil region" evidence="4">
    <location>
        <begin position="328"/>
        <end position="360"/>
    </location>
</feature>
<feature type="repeat" description="WD" evidence="3">
    <location>
        <begin position="548"/>
        <end position="589"/>
    </location>
</feature>
<dbReference type="PANTHER" id="PTHR14604:SF4">
    <property type="entry name" value="F-BOX DOMAIN-CONTAINING PROTEIN"/>
    <property type="match status" value="1"/>
</dbReference>
<feature type="repeat" description="WD" evidence="3">
    <location>
        <begin position="590"/>
        <end position="631"/>
    </location>
</feature>
<comment type="caution">
    <text evidence="5">The sequence shown here is derived from an EMBL/GenBank/DDBJ whole genome shotgun (WGS) entry which is preliminary data.</text>
</comment>
<keyword evidence="4" id="KW-0175">Coiled coil</keyword>
<dbReference type="SUPFAM" id="SSF50965">
    <property type="entry name" value="Galactose oxidase, central domain"/>
    <property type="match status" value="1"/>
</dbReference>
<feature type="repeat" description="WD" evidence="3">
    <location>
        <begin position="422"/>
        <end position="463"/>
    </location>
</feature>
<evidence type="ECO:0000313" key="6">
    <source>
        <dbReference type="Proteomes" id="UP000023152"/>
    </source>
</evidence>
<keyword evidence="6" id="KW-1185">Reference proteome</keyword>
<protein>
    <submittedName>
        <fullName evidence="5">Uncharacterized protein</fullName>
    </submittedName>
</protein>
<evidence type="ECO:0000256" key="4">
    <source>
        <dbReference type="SAM" id="Coils"/>
    </source>
</evidence>
<sequence length="710" mass="82092">MTAKESTNIDMTTRFESLASLPISLRCSQCKVYKHEILICGGLFERDCYSYHMLKNEYKYICSYPVDIELRGHCVVKLIDSNANDITLLSFGSRDHTLKMKYKSVWYNENNETEKNEWMPIFDNKNERVYIRSSKGSYLGARAVIGGSNNNLLFITYYPKDIDVYNLDTFQYINFNTLPMNDSDSISHHCFVAKSKNEQILFYKKTGLLINYDETNSTFKFQKMRVCTSIKDSFSYGFIHIDDFIFFFGGRRDFEHGGSNEIHKYSVTENKWIKLEYTLPIELADCNTILSEDNKYVHIIGGTSEGRVLATHMKTRIEEWIKSKGTNMEEQETIEEEEKIEKEEYEKRKKEEEINDIKQIKSELGEMQYDLDIKKLKKTKEIEMIIEHWMHSLSGKIGWIDDFNIIILHYVLMKYFKPIKVIQGYSDNVNNVKFSPDSTKIVTTLDDSNIRVLDVETRREIHLLKGHLESVTNAKFSWDGNFILSCSKDKTIRLWDLKLGTEIIKFEGHTNVVNSAQFSPNGNIIVSGSNDQTIRIWDARSGQEMQHLRGHSDHVNDVEISHDGQQIVSASNDKTIAIWDIMSGKRIRKLKGHSGDVLKVGFSTDDSCIVSCSSDRTIRMWEAMSGIQVRQLGGHFDLITDLRLFSDNQTIVSCSNDMTIRLWDVYLGMEIQKLEGHFSEITGLDVSLNEKKYFLNIMFCLLCGNENSAI</sequence>
<dbReference type="InterPro" id="IPR050995">
    <property type="entry name" value="WD-F-box_domain-protein"/>
</dbReference>
<dbReference type="InterPro" id="IPR015943">
    <property type="entry name" value="WD40/YVTN_repeat-like_dom_sf"/>
</dbReference>
<keyword evidence="2" id="KW-0677">Repeat</keyword>
<proteinExistence type="predicted"/>
<dbReference type="EMBL" id="ASPP01028645">
    <property type="protein sequence ID" value="ETO05006.1"/>
    <property type="molecule type" value="Genomic_DNA"/>
</dbReference>
<dbReference type="CDD" id="cd00200">
    <property type="entry name" value="WD40"/>
    <property type="match status" value="1"/>
</dbReference>
<dbReference type="Pfam" id="PF00400">
    <property type="entry name" value="WD40"/>
    <property type="match status" value="6"/>
</dbReference>
<evidence type="ECO:0000256" key="1">
    <source>
        <dbReference type="ARBA" id="ARBA00022574"/>
    </source>
</evidence>
<dbReference type="Gene3D" id="2.130.10.10">
    <property type="entry name" value="YVTN repeat-like/Quinoprotein amine dehydrogenase"/>
    <property type="match status" value="2"/>
</dbReference>
<organism evidence="5 6">
    <name type="scientific">Reticulomyxa filosa</name>
    <dbReference type="NCBI Taxonomy" id="46433"/>
    <lineage>
        <taxon>Eukaryota</taxon>
        <taxon>Sar</taxon>
        <taxon>Rhizaria</taxon>
        <taxon>Retaria</taxon>
        <taxon>Foraminifera</taxon>
        <taxon>Monothalamids</taxon>
        <taxon>Reticulomyxidae</taxon>
        <taxon>Reticulomyxa</taxon>
    </lineage>
</organism>
<dbReference type="Gene3D" id="2.120.10.80">
    <property type="entry name" value="Kelch-type beta propeller"/>
    <property type="match status" value="2"/>
</dbReference>
<dbReference type="AlphaFoldDB" id="X6LUG0"/>
<dbReference type="SMART" id="SM00320">
    <property type="entry name" value="WD40"/>
    <property type="match status" value="6"/>
</dbReference>
<dbReference type="SUPFAM" id="SSF50978">
    <property type="entry name" value="WD40 repeat-like"/>
    <property type="match status" value="1"/>
</dbReference>
<dbReference type="InterPro" id="IPR001680">
    <property type="entry name" value="WD40_rpt"/>
</dbReference>
<dbReference type="InterPro" id="IPR036322">
    <property type="entry name" value="WD40_repeat_dom_sf"/>
</dbReference>
<dbReference type="PROSITE" id="PS00678">
    <property type="entry name" value="WD_REPEATS_1"/>
    <property type="match status" value="4"/>
</dbReference>
<dbReference type="PRINTS" id="PR00320">
    <property type="entry name" value="GPROTEINBRPT"/>
</dbReference>
<name>X6LUG0_RETFI</name>
<dbReference type="InterPro" id="IPR015915">
    <property type="entry name" value="Kelch-typ_b-propeller"/>
</dbReference>
<dbReference type="PROSITE" id="PS50294">
    <property type="entry name" value="WD_REPEATS_REGION"/>
    <property type="match status" value="6"/>
</dbReference>
<evidence type="ECO:0000313" key="5">
    <source>
        <dbReference type="EMBL" id="ETO05006.1"/>
    </source>
</evidence>
<evidence type="ECO:0000256" key="2">
    <source>
        <dbReference type="ARBA" id="ARBA00022737"/>
    </source>
</evidence>
<dbReference type="PROSITE" id="PS50082">
    <property type="entry name" value="WD_REPEATS_2"/>
    <property type="match status" value="6"/>
</dbReference>
<gene>
    <name evidence="5" type="ORF">RFI_32390</name>
</gene>
<feature type="repeat" description="WD" evidence="3">
    <location>
        <begin position="464"/>
        <end position="505"/>
    </location>
</feature>
<dbReference type="Proteomes" id="UP000023152">
    <property type="component" value="Unassembled WGS sequence"/>
</dbReference>
<dbReference type="InterPro" id="IPR019775">
    <property type="entry name" value="WD40_repeat_CS"/>
</dbReference>
<feature type="repeat" description="WD" evidence="3">
    <location>
        <begin position="506"/>
        <end position="547"/>
    </location>
</feature>
<evidence type="ECO:0000256" key="3">
    <source>
        <dbReference type="PROSITE-ProRule" id="PRU00221"/>
    </source>
</evidence>
<dbReference type="PANTHER" id="PTHR14604">
    <property type="entry name" value="WD40 REPEAT PF20"/>
    <property type="match status" value="1"/>
</dbReference>
<dbReference type="InterPro" id="IPR011043">
    <property type="entry name" value="Gal_Oxase/kelch_b-propeller"/>
</dbReference>
<dbReference type="InterPro" id="IPR020472">
    <property type="entry name" value="WD40_PAC1"/>
</dbReference>